<keyword evidence="2" id="KW-0472">Membrane</keyword>
<dbReference type="EMBL" id="CM010715">
    <property type="protein sequence ID" value="RZC43480.1"/>
    <property type="molecule type" value="Genomic_DNA"/>
</dbReference>
<accession>A0A4Y7I6M0</accession>
<evidence type="ECO:0000256" key="1">
    <source>
        <dbReference type="SAM" id="MobiDB-lite"/>
    </source>
</evidence>
<reference evidence="3 4" key="1">
    <citation type="journal article" date="2018" name="Science">
        <title>The opium poppy genome and morphinan production.</title>
        <authorList>
            <person name="Guo L."/>
            <person name="Winzer T."/>
            <person name="Yang X."/>
            <person name="Li Y."/>
            <person name="Ning Z."/>
            <person name="He Z."/>
            <person name="Teodor R."/>
            <person name="Lu Y."/>
            <person name="Bowser T.A."/>
            <person name="Graham I.A."/>
            <person name="Ye K."/>
        </authorList>
    </citation>
    <scope>NUCLEOTIDE SEQUENCE [LARGE SCALE GENOMIC DNA]</scope>
    <source>
        <strain evidence="4">cv. HN1</strain>
        <tissue evidence="3">Leaves</tissue>
    </source>
</reference>
<keyword evidence="2" id="KW-0812">Transmembrane</keyword>
<feature type="transmembrane region" description="Helical" evidence="2">
    <location>
        <begin position="57"/>
        <end position="78"/>
    </location>
</feature>
<sequence length="80" mass="8991">MLVKRRKIPRKHSRSSNEAYVEDPEDAAEVIGALLYKTTTHEDYFTRRAKLLISFGYSSWGISATLPAIPVIGLTLGFHV</sequence>
<evidence type="ECO:0000313" key="4">
    <source>
        <dbReference type="Proteomes" id="UP000316621"/>
    </source>
</evidence>
<proteinExistence type="predicted"/>
<protein>
    <submittedName>
        <fullName evidence="3">Uncharacterized protein</fullName>
    </submittedName>
</protein>
<gene>
    <name evidence="3" type="ORF">C5167_036430</name>
</gene>
<organism evidence="3 4">
    <name type="scientific">Papaver somniferum</name>
    <name type="common">Opium poppy</name>
    <dbReference type="NCBI Taxonomy" id="3469"/>
    <lineage>
        <taxon>Eukaryota</taxon>
        <taxon>Viridiplantae</taxon>
        <taxon>Streptophyta</taxon>
        <taxon>Embryophyta</taxon>
        <taxon>Tracheophyta</taxon>
        <taxon>Spermatophyta</taxon>
        <taxon>Magnoliopsida</taxon>
        <taxon>Ranunculales</taxon>
        <taxon>Papaveraceae</taxon>
        <taxon>Papaveroideae</taxon>
        <taxon>Papaver</taxon>
    </lineage>
</organism>
<feature type="compositionally biased region" description="Basic residues" evidence="1">
    <location>
        <begin position="1"/>
        <end position="14"/>
    </location>
</feature>
<evidence type="ECO:0000256" key="2">
    <source>
        <dbReference type="SAM" id="Phobius"/>
    </source>
</evidence>
<name>A0A4Y7I6M0_PAPSO</name>
<dbReference type="Gramene" id="RZC43480">
    <property type="protein sequence ID" value="RZC43480"/>
    <property type="gene ID" value="C5167_036430"/>
</dbReference>
<dbReference type="AlphaFoldDB" id="A0A4Y7I6M0"/>
<keyword evidence="2" id="KW-1133">Transmembrane helix</keyword>
<evidence type="ECO:0000313" key="3">
    <source>
        <dbReference type="EMBL" id="RZC43480.1"/>
    </source>
</evidence>
<dbReference type="Proteomes" id="UP000316621">
    <property type="component" value="Chromosome 1"/>
</dbReference>
<feature type="region of interest" description="Disordered" evidence="1">
    <location>
        <begin position="1"/>
        <end position="21"/>
    </location>
</feature>
<keyword evidence="4" id="KW-1185">Reference proteome</keyword>